<reference evidence="1" key="1">
    <citation type="submission" date="2021-02" db="EMBL/GenBank/DDBJ databases">
        <authorList>
            <person name="Nowell W R."/>
        </authorList>
    </citation>
    <scope>NUCLEOTIDE SEQUENCE</scope>
</reference>
<evidence type="ECO:0000313" key="2">
    <source>
        <dbReference type="Proteomes" id="UP000663836"/>
    </source>
</evidence>
<evidence type="ECO:0000313" key="1">
    <source>
        <dbReference type="EMBL" id="CAF4332986.1"/>
    </source>
</evidence>
<name>A0A820JYL7_9BILA</name>
<protein>
    <submittedName>
        <fullName evidence="1">Uncharacterized protein</fullName>
    </submittedName>
</protein>
<gene>
    <name evidence="1" type="ORF">JBS370_LOCUS41376</name>
</gene>
<dbReference type="Proteomes" id="UP000663836">
    <property type="component" value="Unassembled WGS sequence"/>
</dbReference>
<organism evidence="1 2">
    <name type="scientific">Rotaria sordida</name>
    <dbReference type="NCBI Taxonomy" id="392033"/>
    <lineage>
        <taxon>Eukaryota</taxon>
        <taxon>Metazoa</taxon>
        <taxon>Spiralia</taxon>
        <taxon>Gnathifera</taxon>
        <taxon>Rotifera</taxon>
        <taxon>Eurotatoria</taxon>
        <taxon>Bdelloidea</taxon>
        <taxon>Philodinida</taxon>
        <taxon>Philodinidae</taxon>
        <taxon>Rotaria</taxon>
    </lineage>
</organism>
<comment type="caution">
    <text evidence="1">The sequence shown here is derived from an EMBL/GenBank/DDBJ whole genome shotgun (WGS) entry which is preliminary data.</text>
</comment>
<proteinExistence type="predicted"/>
<dbReference type="AlphaFoldDB" id="A0A820JYL7"/>
<dbReference type="EMBL" id="CAJOBD010045056">
    <property type="protein sequence ID" value="CAF4332986.1"/>
    <property type="molecule type" value="Genomic_DNA"/>
</dbReference>
<feature type="non-terminal residue" evidence="1">
    <location>
        <position position="1"/>
    </location>
</feature>
<sequence length="43" mass="4721">KIGAIGLRTSSNNIDNSLTLNSDFLINYNVVLRICKITLGLNK</sequence>
<accession>A0A820JYL7</accession>